<protein>
    <submittedName>
        <fullName evidence="2">Nicotinamide-nucleotide amidohydrolase family protein</fullName>
    </submittedName>
</protein>
<comment type="caution">
    <text evidence="2">The sequence shown here is derived from an EMBL/GenBank/DDBJ whole genome shotgun (WGS) entry which is preliminary data.</text>
</comment>
<evidence type="ECO:0000259" key="1">
    <source>
        <dbReference type="Pfam" id="PF02464"/>
    </source>
</evidence>
<dbReference type="InterPro" id="IPR036653">
    <property type="entry name" value="CinA-like_C"/>
</dbReference>
<dbReference type="Pfam" id="PF02464">
    <property type="entry name" value="CinA"/>
    <property type="match status" value="1"/>
</dbReference>
<sequence length="165" mass="18593">MEIERSLLSEVGNLLLNAEETVSVAESVTSGFLQFSFSQMADASRYYHGGITAYTIDEKVKFLGIDRIQAEKCDCVSEQIAEVMALNIAKSFETDWGIAVTGYATPVAESDFKIFAYFSFSYKNEILFSKKLELHPRTNQQNAQIYYCEFILGCLKTKLSELQSD</sequence>
<proteinExistence type="predicted"/>
<dbReference type="RefSeq" id="WP_056079735.1">
    <property type="nucleotide sequence ID" value="NZ_JACYFS010000001.1"/>
</dbReference>
<accession>A0ABR8Z8C3</accession>
<gene>
    <name evidence="2" type="ORF">IC610_03655</name>
</gene>
<dbReference type="InterPro" id="IPR008136">
    <property type="entry name" value="CinA_C"/>
</dbReference>
<evidence type="ECO:0000313" key="3">
    <source>
        <dbReference type="Proteomes" id="UP000637299"/>
    </source>
</evidence>
<evidence type="ECO:0000313" key="2">
    <source>
        <dbReference type="EMBL" id="MBD8081517.1"/>
    </source>
</evidence>
<dbReference type="SUPFAM" id="SSF142433">
    <property type="entry name" value="CinA-like"/>
    <property type="match status" value="1"/>
</dbReference>
<keyword evidence="3" id="KW-1185">Reference proteome</keyword>
<dbReference type="NCBIfam" id="TIGR00199">
    <property type="entry name" value="PncC_domain"/>
    <property type="match status" value="1"/>
</dbReference>
<feature type="domain" description="CinA C-terminal" evidence="1">
    <location>
        <begin position="6"/>
        <end position="111"/>
    </location>
</feature>
<dbReference type="Proteomes" id="UP000637299">
    <property type="component" value="Unassembled WGS sequence"/>
</dbReference>
<dbReference type="EMBL" id="JACYFS010000001">
    <property type="protein sequence ID" value="MBD8081517.1"/>
    <property type="molecule type" value="Genomic_DNA"/>
</dbReference>
<name>A0ABR8Z8C3_9FLAO</name>
<organism evidence="2 3">
    <name type="scientific">Chryseobacterium caseinilyticum</name>
    <dbReference type="NCBI Taxonomy" id="2771428"/>
    <lineage>
        <taxon>Bacteria</taxon>
        <taxon>Pseudomonadati</taxon>
        <taxon>Bacteroidota</taxon>
        <taxon>Flavobacteriia</taxon>
        <taxon>Flavobacteriales</taxon>
        <taxon>Weeksellaceae</taxon>
        <taxon>Chryseobacterium group</taxon>
        <taxon>Chryseobacterium</taxon>
    </lineage>
</organism>
<dbReference type="Gene3D" id="3.90.950.20">
    <property type="entry name" value="CinA-like"/>
    <property type="match status" value="1"/>
</dbReference>
<reference evidence="2 3" key="1">
    <citation type="submission" date="2020-09" db="EMBL/GenBank/DDBJ databases">
        <title>Genome seq and assembly of Chryseobacterium sp.</title>
        <authorList>
            <person name="Chhetri G."/>
        </authorList>
    </citation>
    <scope>NUCLEOTIDE SEQUENCE [LARGE SCALE GENOMIC DNA]</scope>
    <source>
        <strain evidence="2 3">GCR10</strain>
    </source>
</reference>